<evidence type="ECO:0000259" key="7">
    <source>
        <dbReference type="Pfam" id="PF25371"/>
    </source>
</evidence>
<feature type="domain" description="DUF7884" evidence="7">
    <location>
        <begin position="17"/>
        <end position="79"/>
    </location>
</feature>
<keyword evidence="4" id="KW-0949">S-adenosyl-L-methionine</keyword>
<dbReference type="PANTHER" id="PTHR43667">
    <property type="entry name" value="CYCLOPROPANE-FATTY-ACYL-PHOSPHOLIPID SYNTHASE"/>
    <property type="match status" value="1"/>
</dbReference>
<dbReference type="InterPro" id="IPR057206">
    <property type="entry name" value="DUF7884"/>
</dbReference>
<sequence>MNPVLSAVESKLSSLPLPVQLILPDGQKLGSSSPDVTLTIKDKATLAHLAAGQVGVLGEDYVEGKFDVDGSMRDLMRIAAAILPGSPIEAARVGRLTELIRRLVSVWRHSIERDARQIQFHYDLSDDFYALWLDPRRVYSCAYFREPDMNIAQAQEAKLDHICRKLRLREGEKFLDVGAGWGGLLLWAAENYGVDATGITLSRNQHAYVNKLIEEKGLSGRVRMSLLDYRKLDESQPYDKIASVGMFEHVGRAQLDGYFSKLRRLVRPGGLVMNHGITAGGVDNAELGAGMGEFIEKYIFPGGELTHISHVLEHLAQGGLEGLDIENIRPHYARTLWAWSDALEAKLGQARQILTGAQGERSLRAYRMYLAGCAMGFQHGWIALHQVLAQPAQSGRPDELDNPEDLAYPWRRNYIYA</sequence>
<dbReference type="GO" id="GO:0008610">
    <property type="term" value="P:lipid biosynthetic process"/>
    <property type="evidence" value="ECO:0007669"/>
    <property type="project" value="InterPro"/>
</dbReference>
<evidence type="ECO:0000256" key="4">
    <source>
        <dbReference type="ARBA" id="ARBA00022691"/>
    </source>
</evidence>
<dbReference type="RefSeq" id="WP_129967524.1">
    <property type="nucleotide sequence ID" value="NZ_JACCEW010000001.1"/>
</dbReference>
<gene>
    <name evidence="8" type="ORF">H0A68_01935</name>
</gene>
<evidence type="ECO:0000256" key="3">
    <source>
        <dbReference type="ARBA" id="ARBA00022679"/>
    </source>
</evidence>
<comment type="caution">
    <text evidence="8">The sequence shown here is derived from an EMBL/GenBank/DDBJ whole genome shotgun (WGS) entry which is preliminary data.</text>
</comment>
<dbReference type="InterPro" id="IPR050723">
    <property type="entry name" value="CFA/CMAS"/>
</dbReference>
<reference evidence="8 9" key="1">
    <citation type="submission" date="2020-07" db="EMBL/GenBank/DDBJ databases">
        <title>Taxonomic revisions and descriptions of new bacterial species based on genomic comparisons in the high-G+C-content subgroup of the family Alcaligenaceae.</title>
        <authorList>
            <person name="Szabo A."/>
            <person name="Felfoldi T."/>
        </authorList>
    </citation>
    <scope>NUCLEOTIDE SEQUENCE [LARGE SCALE GENOMIC DNA]</scope>
    <source>
        <strain evidence="8 9">DSM 25264</strain>
    </source>
</reference>
<evidence type="ECO:0000313" key="9">
    <source>
        <dbReference type="Proteomes" id="UP000580517"/>
    </source>
</evidence>
<dbReference type="GO" id="GO:0008168">
    <property type="term" value="F:methyltransferase activity"/>
    <property type="evidence" value="ECO:0007669"/>
    <property type="project" value="UniProtKB-KW"/>
</dbReference>
<evidence type="ECO:0000256" key="6">
    <source>
        <dbReference type="PIRSR" id="PIRSR003085-1"/>
    </source>
</evidence>
<dbReference type="PANTHER" id="PTHR43667:SF1">
    <property type="entry name" value="CYCLOPROPANE-FATTY-ACYL-PHOSPHOLIPID SYNTHASE"/>
    <property type="match status" value="1"/>
</dbReference>
<evidence type="ECO:0000256" key="1">
    <source>
        <dbReference type="ARBA" id="ARBA00010815"/>
    </source>
</evidence>
<feature type="active site" evidence="6">
    <location>
        <position position="373"/>
    </location>
</feature>
<keyword evidence="3 8" id="KW-0808">Transferase</keyword>
<dbReference type="Pfam" id="PF25371">
    <property type="entry name" value="DUF7884"/>
    <property type="match status" value="1"/>
</dbReference>
<dbReference type="Proteomes" id="UP000580517">
    <property type="component" value="Unassembled WGS sequence"/>
</dbReference>
<evidence type="ECO:0000313" key="8">
    <source>
        <dbReference type="EMBL" id="NYT35617.1"/>
    </source>
</evidence>
<evidence type="ECO:0000256" key="2">
    <source>
        <dbReference type="ARBA" id="ARBA00022603"/>
    </source>
</evidence>
<dbReference type="Gene3D" id="3.40.50.150">
    <property type="entry name" value="Vaccinia Virus protein VP39"/>
    <property type="match status" value="1"/>
</dbReference>
<organism evidence="8 9">
    <name type="scientific">Allopusillimonas soli</name>
    <dbReference type="NCBI Taxonomy" id="659016"/>
    <lineage>
        <taxon>Bacteria</taxon>
        <taxon>Pseudomonadati</taxon>
        <taxon>Pseudomonadota</taxon>
        <taxon>Betaproteobacteria</taxon>
        <taxon>Burkholderiales</taxon>
        <taxon>Alcaligenaceae</taxon>
        <taxon>Allopusillimonas</taxon>
    </lineage>
</organism>
<keyword evidence="5" id="KW-0443">Lipid metabolism</keyword>
<dbReference type="Pfam" id="PF02353">
    <property type="entry name" value="CMAS"/>
    <property type="match status" value="1"/>
</dbReference>
<dbReference type="SUPFAM" id="SSF53335">
    <property type="entry name" value="S-adenosyl-L-methionine-dependent methyltransferases"/>
    <property type="match status" value="1"/>
</dbReference>
<protein>
    <submittedName>
        <fullName evidence="8">Class I SAM-dependent methyltransferase</fullName>
    </submittedName>
</protein>
<dbReference type="InterPro" id="IPR029063">
    <property type="entry name" value="SAM-dependent_MTases_sf"/>
</dbReference>
<name>A0A853F6M4_9BURK</name>
<dbReference type="PIRSF" id="PIRSF003085">
    <property type="entry name" value="CMAS"/>
    <property type="match status" value="1"/>
</dbReference>
<keyword evidence="2 8" id="KW-0489">Methyltransferase</keyword>
<dbReference type="OrthoDB" id="9782855at2"/>
<evidence type="ECO:0000256" key="5">
    <source>
        <dbReference type="ARBA" id="ARBA00023098"/>
    </source>
</evidence>
<dbReference type="AlphaFoldDB" id="A0A853F6M4"/>
<dbReference type="GO" id="GO:0032259">
    <property type="term" value="P:methylation"/>
    <property type="evidence" value="ECO:0007669"/>
    <property type="project" value="UniProtKB-KW"/>
</dbReference>
<keyword evidence="9" id="KW-1185">Reference proteome</keyword>
<dbReference type="EMBL" id="JACCEW010000001">
    <property type="protein sequence ID" value="NYT35617.1"/>
    <property type="molecule type" value="Genomic_DNA"/>
</dbReference>
<proteinExistence type="inferred from homology"/>
<comment type="similarity">
    <text evidence="1">Belongs to the CFA/CMAS family.</text>
</comment>
<accession>A0A853F6M4</accession>
<dbReference type="CDD" id="cd02440">
    <property type="entry name" value="AdoMet_MTases"/>
    <property type="match status" value="1"/>
</dbReference>
<dbReference type="InterPro" id="IPR003333">
    <property type="entry name" value="CMAS"/>
</dbReference>